<accession>A0ABZ1BYX7</accession>
<dbReference type="Proteomes" id="UP001332192">
    <property type="component" value="Chromosome"/>
</dbReference>
<dbReference type="PANTHER" id="PTHR43335">
    <property type="entry name" value="ABC TRANSPORTER, ATP-BINDING PROTEIN"/>
    <property type="match status" value="1"/>
</dbReference>
<dbReference type="SMART" id="SM00382">
    <property type="entry name" value="AAA"/>
    <property type="match status" value="1"/>
</dbReference>
<dbReference type="InterPro" id="IPR003593">
    <property type="entry name" value="AAA+_ATPase"/>
</dbReference>
<reference evidence="6 7" key="1">
    <citation type="journal article" date="2024" name="Front. Microbiol.">
        <title>Novel thermophilic genera Geochorda gen. nov. and Carboxydochorda gen. nov. from the deep terrestrial subsurface reveal the ecophysiological diversity in the class Limnochordia.</title>
        <authorList>
            <person name="Karnachuk O.V."/>
            <person name="Lukina A.P."/>
            <person name="Avakyan M.R."/>
            <person name="Kadnikov V.V."/>
            <person name="Begmatov S."/>
            <person name="Beletsky A.V."/>
            <person name="Vlasova K.G."/>
            <person name="Novikov A.A."/>
            <person name="Shcherbakova V.A."/>
            <person name="Mardanov A.V."/>
            <person name="Ravin N.V."/>
        </authorList>
    </citation>
    <scope>NUCLEOTIDE SEQUENCE [LARGE SCALE GENOMIC DNA]</scope>
    <source>
        <strain evidence="6 7">L945</strain>
    </source>
</reference>
<dbReference type="GO" id="GO:0005524">
    <property type="term" value="F:ATP binding"/>
    <property type="evidence" value="ECO:0007669"/>
    <property type="project" value="UniProtKB-KW"/>
</dbReference>
<dbReference type="Gene3D" id="3.40.50.300">
    <property type="entry name" value="P-loop containing nucleotide triphosphate hydrolases"/>
    <property type="match status" value="1"/>
</dbReference>
<sequence>MIVRTQHLTKRYGSLVAVDDLELHVDEGEIYGFLGPNGAGKTTTLMMLLGLVQPTSGEIWIFGRPLAKDPLGIRRRIGVVSESHYLYEEMTAQEYLEFFARLYQVPGARRRIDELLERLGLAERRGQLVGGYSKGMKQKLSIIRALLHDPDLLLLDEPVSSLDPYGVRQVRDLILEENRRGKTLIISSHILSEIERTCHRVGIMHRGRLLAEDTMDGLRQRLSAEQHLEVELERVDDGIVQAVRSVDGVTEVEQPAPATLSIRLRSGADLRPLISRSIAGAGGVVLGMRTREMSLEDAFVTITEKNISLLAQERVAS</sequence>
<gene>
    <name evidence="6" type="ORF">U7230_03255</name>
</gene>
<keyword evidence="2" id="KW-0813">Transport</keyword>
<dbReference type="Pfam" id="PF00005">
    <property type="entry name" value="ABC_tran"/>
    <property type="match status" value="1"/>
</dbReference>
<evidence type="ECO:0000259" key="5">
    <source>
        <dbReference type="PROSITE" id="PS50893"/>
    </source>
</evidence>
<feature type="domain" description="ABC transporter" evidence="5">
    <location>
        <begin position="3"/>
        <end position="231"/>
    </location>
</feature>
<dbReference type="PROSITE" id="PS50893">
    <property type="entry name" value="ABC_TRANSPORTER_2"/>
    <property type="match status" value="1"/>
</dbReference>
<proteinExistence type="inferred from homology"/>
<dbReference type="SUPFAM" id="SSF52540">
    <property type="entry name" value="P-loop containing nucleoside triphosphate hydrolases"/>
    <property type="match status" value="1"/>
</dbReference>
<dbReference type="EMBL" id="CP141615">
    <property type="protein sequence ID" value="WRP18040.1"/>
    <property type="molecule type" value="Genomic_DNA"/>
</dbReference>
<evidence type="ECO:0000256" key="2">
    <source>
        <dbReference type="ARBA" id="ARBA00022448"/>
    </source>
</evidence>
<keyword evidence="3" id="KW-0547">Nucleotide-binding</keyword>
<dbReference type="InterPro" id="IPR003439">
    <property type="entry name" value="ABC_transporter-like_ATP-bd"/>
</dbReference>
<organism evidence="6 7">
    <name type="scientific">Carboxydichorda subterranea</name>
    <dbReference type="NCBI Taxonomy" id="3109565"/>
    <lineage>
        <taxon>Bacteria</taxon>
        <taxon>Bacillati</taxon>
        <taxon>Bacillota</taxon>
        <taxon>Limnochordia</taxon>
        <taxon>Limnochordales</taxon>
        <taxon>Geochordaceae</taxon>
        <taxon>Carboxydichorda</taxon>
    </lineage>
</organism>
<evidence type="ECO:0000256" key="3">
    <source>
        <dbReference type="ARBA" id="ARBA00022741"/>
    </source>
</evidence>
<name>A0ABZ1BYX7_9FIRM</name>
<evidence type="ECO:0000313" key="6">
    <source>
        <dbReference type="EMBL" id="WRP18040.1"/>
    </source>
</evidence>
<dbReference type="PANTHER" id="PTHR43335:SF4">
    <property type="entry name" value="ABC TRANSPORTER, ATP-BINDING PROTEIN"/>
    <property type="match status" value="1"/>
</dbReference>
<keyword evidence="7" id="KW-1185">Reference proteome</keyword>
<evidence type="ECO:0000256" key="1">
    <source>
        <dbReference type="ARBA" id="ARBA00005417"/>
    </source>
</evidence>
<dbReference type="PROSITE" id="PS00211">
    <property type="entry name" value="ABC_TRANSPORTER_1"/>
    <property type="match status" value="1"/>
</dbReference>
<dbReference type="RefSeq" id="WP_324717311.1">
    <property type="nucleotide sequence ID" value="NZ_CP141615.1"/>
</dbReference>
<protein>
    <submittedName>
        <fullName evidence="6">ABC transporter ATP-binding protein</fullName>
    </submittedName>
</protein>
<dbReference type="InterPro" id="IPR027417">
    <property type="entry name" value="P-loop_NTPase"/>
</dbReference>
<dbReference type="InterPro" id="IPR017871">
    <property type="entry name" value="ABC_transporter-like_CS"/>
</dbReference>
<evidence type="ECO:0000256" key="4">
    <source>
        <dbReference type="ARBA" id="ARBA00022840"/>
    </source>
</evidence>
<comment type="similarity">
    <text evidence="1">Belongs to the ABC transporter superfamily.</text>
</comment>
<keyword evidence="4 6" id="KW-0067">ATP-binding</keyword>
<evidence type="ECO:0000313" key="7">
    <source>
        <dbReference type="Proteomes" id="UP001332192"/>
    </source>
</evidence>